<sequence>MFGHQDTSLTPHSFLPCQYTLIPHCQYTITLYQYTLTLYQYTLTLYQYTLTLYQYTLTLYQYTLTLYQYTLTLYQYTLTHYQYTHVLDYTQHTSSITLMHYIPPSPLLPTTPYSLHPSHPLLHPLHASPTIPISFRENKLN</sequence>
<name>A0AAE1BNG0_PETCI</name>
<dbReference type="AlphaFoldDB" id="A0AAE1BNG0"/>
<keyword evidence="2" id="KW-1185">Reference proteome</keyword>
<dbReference type="Proteomes" id="UP001286313">
    <property type="component" value="Unassembled WGS sequence"/>
</dbReference>
<dbReference type="EMBL" id="JAWQEG010006829">
    <property type="protein sequence ID" value="KAK3853775.1"/>
    <property type="molecule type" value="Genomic_DNA"/>
</dbReference>
<proteinExistence type="predicted"/>
<reference evidence="1" key="1">
    <citation type="submission" date="2023-10" db="EMBL/GenBank/DDBJ databases">
        <title>Genome assemblies of two species of porcelain crab, Petrolisthes cinctipes and Petrolisthes manimaculis (Anomura: Porcellanidae).</title>
        <authorList>
            <person name="Angst P."/>
        </authorList>
    </citation>
    <scope>NUCLEOTIDE SEQUENCE</scope>
    <source>
        <strain evidence="1">PB745_01</strain>
        <tissue evidence="1">Gill</tissue>
    </source>
</reference>
<gene>
    <name evidence="1" type="ORF">Pcinc_039699</name>
</gene>
<comment type="caution">
    <text evidence="1">The sequence shown here is derived from an EMBL/GenBank/DDBJ whole genome shotgun (WGS) entry which is preliminary data.</text>
</comment>
<organism evidence="1 2">
    <name type="scientific">Petrolisthes cinctipes</name>
    <name type="common">Flat porcelain crab</name>
    <dbReference type="NCBI Taxonomy" id="88211"/>
    <lineage>
        <taxon>Eukaryota</taxon>
        <taxon>Metazoa</taxon>
        <taxon>Ecdysozoa</taxon>
        <taxon>Arthropoda</taxon>
        <taxon>Crustacea</taxon>
        <taxon>Multicrustacea</taxon>
        <taxon>Malacostraca</taxon>
        <taxon>Eumalacostraca</taxon>
        <taxon>Eucarida</taxon>
        <taxon>Decapoda</taxon>
        <taxon>Pleocyemata</taxon>
        <taxon>Anomura</taxon>
        <taxon>Galatheoidea</taxon>
        <taxon>Porcellanidae</taxon>
        <taxon>Petrolisthes</taxon>
    </lineage>
</organism>
<evidence type="ECO:0000313" key="2">
    <source>
        <dbReference type="Proteomes" id="UP001286313"/>
    </source>
</evidence>
<accession>A0AAE1BNG0</accession>
<evidence type="ECO:0000313" key="1">
    <source>
        <dbReference type="EMBL" id="KAK3853775.1"/>
    </source>
</evidence>
<protein>
    <submittedName>
        <fullName evidence="1">Uncharacterized protein</fullName>
    </submittedName>
</protein>